<evidence type="ECO:0000313" key="4">
    <source>
        <dbReference type="Proteomes" id="UP000639274"/>
    </source>
</evidence>
<dbReference type="CDD" id="cd02619">
    <property type="entry name" value="Peptidase_C1"/>
    <property type="match status" value="1"/>
</dbReference>
<evidence type="ECO:0000313" key="3">
    <source>
        <dbReference type="EMBL" id="QSX79738.1"/>
    </source>
</evidence>
<feature type="region of interest" description="Disordered" evidence="1">
    <location>
        <begin position="201"/>
        <end position="221"/>
    </location>
</feature>
<dbReference type="SUPFAM" id="SSF54001">
    <property type="entry name" value="Cysteine proteinases"/>
    <property type="match status" value="1"/>
</dbReference>
<sequence length="899" mass="98904">MEPTIRTTVEKKVWEDLARALQVEEATLRAVAEVEAAGSGFLPAPDLRPKILFEGHAFHRLTGGRYSDSHPAISHRHWDPKKYSGTLAGEWARLDAASQLDRTAALQAASWGLFQIMGFNYPYCGSADVEAFVAAQHESGTQQLALFVKFVSRPPFLDALKTKNWAAFAEAYNGPGYAANHYDTRLADAHKRWTDELAGVVPAGPPPADTAPGDPPEPETKATVTKAPVRAARAGLSVPPAPDTLPPGREDFAPVPAMRRENDRVRNVRPDPVDLRDWEYRPAIAVAPPATRLPNNPRPTKQQGETNACTGFALSTVIEYLLAETEDRAVEGMSGYMLYSMARRYDEWALDGEGVDTGSSLRGALKGWSKHGASAERLWDTMEMPAATNDDSDWWLDAVKRPMGAYYRIEPANIRDMHVALHEVRAIYASAFTHTGWDTMLGTRNTPAPAGPDDVPIIPAGQGSRDLGHAFAIVGYTNDGFIVQNSWSAKWGRGGFAVLRYEDWLANAMDCWVVQLGVVTAEHDEVARAPSLRTDRAGRAVISRHTTLADHEISPFVVNMENEGKLSDRGRFRTDEGDLRLLVEHHMRYAANKWAIPADGHLDVAIYAHGGLTTEDAAAATARAWIPHLYSHRIFPIFLMWETGAFDTLGNIFEDAVAGEAEKTGGERWSRFRREIKDWLNERMEGLARRPGQKMWGEMKENADALSRPRPKAKAKGAEQKASGVVQLFEQFQAAAGLPKLRLHLIGHSAGAIVHSYLGPRAIKQHLEVASISMLAPAVRLDLFHEQLGGLITAKNIPVLISNLTDAAERADSTCKPYGHSLLYLVSRSFEDHEETPLLGMEKHLVPALPAHPWGVNVRQLRTPGFSWMQGAAATRATTHGALDNDDAVREAVARFIKG</sequence>
<feature type="compositionally biased region" description="Pro residues" evidence="1">
    <location>
        <begin position="203"/>
        <end position="215"/>
    </location>
</feature>
<dbReference type="KEGG" id="lsf:I8J32_007850"/>
<dbReference type="AlphaFoldDB" id="A0A974Y1X0"/>
<dbReference type="Pfam" id="PF11860">
    <property type="entry name" value="Muramidase"/>
    <property type="match status" value="1"/>
</dbReference>
<dbReference type="InterPro" id="IPR038765">
    <property type="entry name" value="Papain-like_cys_pep_sf"/>
</dbReference>
<keyword evidence="4" id="KW-1185">Reference proteome</keyword>
<reference evidence="3 4" key="1">
    <citation type="submission" date="2021-03" db="EMBL/GenBank/DDBJ databases">
        <title>Lysobacter sp. nov. isolated from soil of gangwondo yeongwol, south Korea.</title>
        <authorList>
            <person name="Kim K.R."/>
            <person name="Kim K.H."/>
            <person name="Jeon C.O."/>
        </authorList>
    </citation>
    <scope>NUCLEOTIDE SEQUENCE [LARGE SCALE GENOMIC DNA]</scope>
    <source>
        <strain evidence="3 4">R19</strain>
    </source>
</reference>
<gene>
    <name evidence="3" type="ORF">I8J32_007850</name>
</gene>
<dbReference type="InterPro" id="IPR029058">
    <property type="entry name" value="AB_hydrolase_fold"/>
</dbReference>
<dbReference type="SUPFAM" id="SSF53474">
    <property type="entry name" value="alpha/beta-Hydrolases"/>
    <property type="match status" value="1"/>
</dbReference>
<proteinExistence type="predicted"/>
<feature type="domain" description="N-acetylmuramidase" evidence="2">
    <location>
        <begin position="26"/>
        <end position="193"/>
    </location>
</feature>
<dbReference type="InterPro" id="IPR024408">
    <property type="entry name" value="Muramidase"/>
</dbReference>
<dbReference type="RefSeq" id="WP_200610403.1">
    <property type="nucleotide sequence ID" value="NZ_CP071518.1"/>
</dbReference>
<protein>
    <submittedName>
        <fullName evidence="3">DUF3380 domain-containing protein</fullName>
    </submittedName>
</protein>
<dbReference type="EMBL" id="CP071518">
    <property type="protein sequence ID" value="QSX79738.1"/>
    <property type="molecule type" value="Genomic_DNA"/>
</dbReference>
<organism evidence="3 4">
    <name type="scientific">Agrilutibacter solisilvae</name>
    <dbReference type="NCBI Taxonomy" id="2763317"/>
    <lineage>
        <taxon>Bacteria</taxon>
        <taxon>Pseudomonadati</taxon>
        <taxon>Pseudomonadota</taxon>
        <taxon>Gammaproteobacteria</taxon>
        <taxon>Lysobacterales</taxon>
        <taxon>Lysobacteraceae</taxon>
        <taxon>Agrilutibacter</taxon>
    </lineage>
</organism>
<accession>A0A974Y1X0</accession>
<dbReference type="Gene3D" id="3.90.70.10">
    <property type="entry name" value="Cysteine proteinases"/>
    <property type="match status" value="1"/>
</dbReference>
<evidence type="ECO:0000259" key="2">
    <source>
        <dbReference type="Pfam" id="PF11860"/>
    </source>
</evidence>
<name>A0A974Y1X0_9GAMM</name>
<evidence type="ECO:0000256" key="1">
    <source>
        <dbReference type="SAM" id="MobiDB-lite"/>
    </source>
</evidence>
<dbReference type="Proteomes" id="UP000639274">
    <property type="component" value="Chromosome"/>
</dbReference>